<name>A0A140NJ32_PROSM</name>
<proteinExistence type="predicted"/>
<dbReference type="PATRIC" id="fig|1157951.4.peg.1623"/>
<dbReference type="GeneID" id="93517711"/>
<dbReference type="EMBL" id="CP003488">
    <property type="protein sequence ID" value="AFH93489.1"/>
    <property type="molecule type" value="Genomic_DNA"/>
</dbReference>
<evidence type="ECO:0000313" key="3">
    <source>
        <dbReference type="Proteomes" id="UP000005012"/>
    </source>
</evidence>
<feature type="signal peptide" evidence="1">
    <location>
        <begin position="1"/>
        <end position="23"/>
    </location>
</feature>
<dbReference type="Proteomes" id="UP000005012">
    <property type="component" value="Chromosome"/>
</dbReference>
<evidence type="ECO:0000256" key="1">
    <source>
        <dbReference type="SAM" id="SignalP"/>
    </source>
</evidence>
<accession>A0A140NJ32</accession>
<dbReference type="OrthoDB" id="6466990at2"/>
<organism evidence="2 3">
    <name type="scientific">Providencia stuartii (strain MRSN 2154)</name>
    <dbReference type="NCBI Taxonomy" id="1157951"/>
    <lineage>
        <taxon>Bacteria</taxon>
        <taxon>Pseudomonadati</taxon>
        <taxon>Pseudomonadota</taxon>
        <taxon>Gammaproteobacteria</taxon>
        <taxon>Enterobacterales</taxon>
        <taxon>Morganellaceae</taxon>
        <taxon>Providencia</taxon>
    </lineage>
</organism>
<feature type="chain" id="PRO_5007303742" evidence="1">
    <location>
        <begin position="24"/>
        <end position="135"/>
    </location>
</feature>
<reference evidence="2 3" key="1">
    <citation type="journal article" date="2012" name="J. Bacteriol.">
        <title>Complete Genome Sequence of Providencia stuartii Clinical Isolate MRSN 2154.</title>
        <authorList>
            <person name="Clifford R.J."/>
            <person name="Hang J."/>
            <person name="Riley M.C."/>
            <person name="Onmus-Leone F."/>
            <person name="Kuschner R.A."/>
            <person name="Lesho E.P."/>
            <person name="Waterman P.E."/>
        </authorList>
    </citation>
    <scope>NUCLEOTIDE SEQUENCE [LARGE SCALE GENOMIC DNA]</scope>
    <source>
        <strain evidence="2 3">MRSN 2154</strain>
    </source>
</reference>
<dbReference type="AlphaFoldDB" id="A0A140NJ32"/>
<keyword evidence="1" id="KW-0732">Signal</keyword>
<dbReference type="RefSeq" id="WP_014656902.1">
    <property type="nucleotide sequence ID" value="NC_017731.1"/>
</dbReference>
<gene>
    <name evidence="2" type="ordered locus">S70_08125</name>
</gene>
<dbReference type="HOGENOM" id="CLU_146704_0_0_6"/>
<protein>
    <submittedName>
        <fullName evidence="2">Fimbrial protein</fullName>
    </submittedName>
</protein>
<sequence length="135" mass="14556">MNSKIVLLCLLALIGAIGNWAKAAPLISNTLITGDNDGQLLQGWVRVNAVLFHAPCNLISHTEAILTGCGSGGLFRDSALLKGAAKTPVKVQFIDRRQGVVLEYFEMSLDNGNNPIPLPELNKNQNRVGLEVSYE</sequence>
<evidence type="ECO:0000313" key="2">
    <source>
        <dbReference type="EMBL" id="AFH93489.1"/>
    </source>
</evidence>
<dbReference type="KEGG" id="psi:S70_08125"/>
<reference evidence="3" key="2">
    <citation type="submission" date="2012-04" db="EMBL/GenBank/DDBJ databases">
        <title>Complete genome sequence of Providencia stuartii clinical isolate MRSN 2154.</title>
        <authorList>
            <person name="Clifford R.J."/>
            <person name="Hang J."/>
            <person name="Riley M.C."/>
            <person name="Onmus-Leone F."/>
            <person name="Kuschner R.A."/>
            <person name="Lesho E.P."/>
            <person name="Waterman P.E."/>
        </authorList>
    </citation>
    <scope>NUCLEOTIDE SEQUENCE [LARGE SCALE GENOMIC DNA]</scope>
    <source>
        <strain evidence="3">MRSN 2154</strain>
    </source>
</reference>